<proteinExistence type="predicted"/>
<accession>A0A433XQI7</accession>
<dbReference type="AlphaFoldDB" id="A0A433XQI7"/>
<evidence type="ECO:0000313" key="2">
    <source>
        <dbReference type="EMBL" id="RUT36309.1"/>
    </source>
</evidence>
<gene>
    <name evidence="2" type="ORF">EJP77_04785</name>
</gene>
<comment type="caution">
    <text evidence="2">The sequence shown here is derived from an EMBL/GenBank/DDBJ whole genome shotgun (WGS) entry which is preliminary data.</text>
</comment>
<evidence type="ECO:0000256" key="1">
    <source>
        <dbReference type="SAM" id="MobiDB-lite"/>
    </source>
</evidence>
<dbReference type="EMBL" id="RZNX01000001">
    <property type="protein sequence ID" value="RUT36309.1"/>
    <property type="molecule type" value="Genomic_DNA"/>
</dbReference>
<organism evidence="2 3">
    <name type="scientific">Paenibacillus zeisoli</name>
    <dbReference type="NCBI Taxonomy" id="2496267"/>
    <lineage>
        <taxon>Bacteria</taxon>
        <taxon>Bacillati</taxon>
        <taxon>Bacillota</taxon>
        <taxon>Bacilli</taxon>
        <taxon>Bacillales</taxon>
        <taxon>Paenibacillaceae</taxon>
        <taxon>Paenibacillus</taxon>
    </lineage>
</organism>
<reference evidence="2 3" key="1">
    <citation type="submission" date="2018-12" db="EMBL/GenBank/DDBJ databases">
        <authorList>
            <person name="Sun L."/>
            <person name="Chen Z."/>
        </authorList>
    </citation>
    <scope>NUCLEOTIDE SEQUENCE [LARGE SCALE GENOMIC DNA]</scope>
    <source>
        <strain evidence="2 3">3-5-3</strain>
    </source>
</reference>
<sequence length="73" mass="7738">MSTSDENRKPGFEEVPDVDPNRPASTDKLEDVVGAIMDNIDGDEPGKNSGKSSGNNSRTGSQQSNADDDTQLV</sequence>
<protein>
    <submittedName>
        <fullName evidence="2">Uncharacterized protein</fullName>
    </submittedName>
</protein>
<dbReference type="RefSeq" id="WP_127198002.1">
    <property type="nucleotide sequence ID" value="NZ_RZNX01000001.1"/>
</dbReference>
<dbReference type="OrthoDB" id="2628763at2"/>
<evidence type="ECO:0000313" key="3">
    <source>
        <dbReference type="Proteomes" id="UP000272464"/>
    </source>
</evidence>
<dbReference type="Proteomes" id="UP000272464">
    <property type="component" value="Unassembled WGS sequence"/>
</dbReference>
<feature type="region of interest" description="Disordered" evidence="1">
    <location>
        <begin position="1"/>
        <end position="73"/>
    </location>
</feature>
<keyword evidence="3" id="KW-1185">Reference proteome</keyword>
<name>A0A433XQI7_9BACL</name>
<feature type="compositionally biased region" description="Basic and acidic residues" evidence="1">
    <location>
        <begin position="1"/>
        <end position="12"/>
    </location>
</feature>
<feature type="compositionally biased region" description="Low complexity" evidence="1">
    <location>
        <begin position="47"/>
        <end position="57"/>
    </location>
</feature>